<evidence type="ECO:0000313" key="1">
    <source>
        <dbReference type="EMBL" id="BAG54799.1"/>
    </source>
</evidence>
<reference evidence="1" key="1">
    <citation type="submission" date="2008-07" db="EMBL/GenBank/DDBJ databases">
        <title>gyrB gene sequence for Bordetella hinzii derived from a laboratory mouse.</title>
        <authorList>
            <person name="Hayashimoto N."/>
        </authorList>
    </citation>
    <scope>NUCLEOTIDE SEQUENCE</scope>
    <source>
        <strain evidence="1">3224</strain>
    </source>
</reference>
<feature type="non-terminal residue" evidence="1">
    <location>
        <position position="1"/>
    </location>
</feature>
<protein>
    <submittedName>
        <fullName evidence="1">DNA gyrase subunit B</fullName>
    </submittedName>
</protein>
<feature type="non-terminal residue" evidence="1">
    <location>
        <position position="367"/>
    </location>
</feature>
<proteinExistence type="predicted"/>
<accession>B3IYU2</accession>
<dbReference type="AlphaFoldDB" id="B3IYU2"/>
<gene>
    <name evidence="1" type="primary">gyrB</name>
</gene>
<sequence>PDARAQRGDQRGDLFAGDQAVKARLLDVEHLAAQRQDGLELAVTALLGRAACRVALHDVEFAQRGVFFLAVGQLAGQAGAFQHALAPRHFARLARGFARARGLDDLAAQSLGVVGMLQQPGLQRARHGVFNRGADFAGHQLVLGLAAELGLGHLDRQHAGQAFAHIVAGGLDLGLLGQLVVGDVFVDHPRHGRAQARQVGAAIALRNIVGEAQHAFAVAVVPLHGHFHAHRHAAGGGVRAHREDIRVQHGLGAVDVLDEALHAAGEGEVLFLALALVNQADLYAIVQEGQLAQALRQDLVVVLDIVENDRVGQKTHLGAALVGGAGHRQGRDALALAEFHLVHLAIAADGQPQPFGQRVHAGHAHAV</sequence>
<dbReference type="EMBL" id="AB444711">
    <property type="protein sequence ID" value="BAG54799.1"/>
    <property type="molecule type" value="Genomic_DNA"/>
</dbReference>
<organism evidence="1">
    <name type="scientific">Bordetella hinzii</name>
    <dbReference type="NCBI Taxonomy" id="103855"/>
    <lineage>
        <taxon>Bacteria</taxon>
        <taxon>Pseudomonadati</taxon>
        <taxon>Pseudomonadota</taxon>
        <taxon>Betaproteobacteria</taxon>
        <taxon>Burkholderiales</taxon>
        <taxon>Alcaligenaceae</taxon>
        <taxon>Bordetella</taxon>
    </lineage>
</organism>
<name>B3IYU2_9BORD</name>